<keyword evidence="12" id="KW-1185">Reference proteome</keyword>
<dbReference type="OrthoDB" id="2186770at2759"/>
<dbReference type="GO" id="GO:0016233">
    <property type="term" value="P:telomere capping"/>
    <property type="evidence" value="ECO:0007669"/>
    <property type="project" value="TreeGrafter"/>
</dbReference>
<dbReference type="Proteomes" id="UP000183567">
    <property type="component" value="Unassembled WGS sequence"/>
</dbReference>
<evidence type="ECO:0000256" key="8">
    <source>
        <dbReference type="ARBA" id="ARBA00023242"/>
    </source>
</evidence>
<dbReference type="GO" id="GO:0000783">
    <property type="term" value="C:nuclear telomere cap complex"/>
    <property type="evidence" value="ECO:0007669"/>
    <property type="project" value="TreeGrafter"/>
</dbReference>
<gene>
    <name evidence="11" type="ORF">AZE42_07097</name>
</gene>
<sequence>MEDGPPTKRQRLESGEDNLFHEAHRKNAADLLDPATDDTGNLEAKIHMVFPRFGGTRQLNLEMSEHGNKYRFLVVLASKVVDKLVPFPFHPGDIICVSLKGAHIAQRSDSSAPFYLPVSLTFNDGFAVMLMSGPESGKVFDTWEVDWFNTTLDIPRVADVVMHDASVEHAKTATTNPDPLTVAQILQSETVISEKPLEVLAAVLASHECRNSLPAANLPRSDAQPRTKELSKAQRRRQRKKERDAEELAVQAASEVRPKSGGRELVAPQAEIIPSQVPSLPPTIVPPPPNLPSNEPASSSSERTSSSSSEKTTPIAVTTSSPPPVNSSTSNHRQGALAMKAGLVTQGGDKFSALRNIEPGFINVIGVVVSTRALRQTRTNEWTRGFSLVDPSCMEDDVDVVNHEFIVNCFQKKHTEWFPHAEVGDIVLFRRVKATTFNGGLNGVGYDDKLRWVTYDPNTRRFRDPDMKDAPHSETSDGGYGYSFSPFYKPDMRGKEAEYCAQLADWWQGMQTKNQGVASVQCVARGTREHHLISEVTPDTFPQGYFDCTVEILHGFENTEGPHTIYVTDYTANPHTYPVQANWCPPELSAYVFRMEMWDKAKILAQTMQPGEFWYLPNSRLMGKDYFEGKLVEAYKPRKLDETQSDQNPHLRALLERKKKYEQGGGTASSSAQFDDKLIEDVDEDVRFFSCTVEVLHVDLASAEEPLAYVTDYTFHPALVNPAEQAPWALGLDRRIVKVVLEGGQKSRARDLQPGAAYRIKNLRLIKRTGVSGAFGRLGGDERLIVEVKDHEKEEVKALLQRKGKWKMEMKRDGLSIESAGNAPTTSHPPAPETSQNLTLKQIIASTVCPNKFTFIAQVTDFYPLSLDDAIFLFCTKCKTELGPGWKRCIKCDDMLDTHCRWRYGLFFRLEDDEGTAKCQLLAGLPPTDLQTDSDAFDRFVARLKPVIGNLEEVHGGYLKKEDLRVVTPRMQFTIESWNTPDQRCYGLRECTPL</sequence>
<dbReference type="Gene3D" id="2.40.50.140">
    <property type="entry name" value="Nucleic acid-binding proteins"/>
    <property type="match status" value="3"/>
</dbReference>
<dbReference type="InterPro" id="IPR028389">
    <property type="entry name" value="POT1"/>
</dbReference>
<feature type="compositionally biased region" description="Low complexity" evidence="9">
    <location>
        <begin position="292"/>
        <end position="309"/>
    </location>
</feature>
<feature type="domain" description="Telomeric single stranded DNA binding POT1/Cdc13" evidence="10">
    <location>
        <begin position="351"/>
        <end position="492"/>
    </location>
</feature>
<keyword evidence="5" id="KW-0158">Chromosome</keyword>
<dbReference type="InterPro" id="IPR032042">
    <property type="entry name" value="POT1PC"/>
</dbReference>
<accession>A0A1J8RBX8</accession>
<dbReference type="Pfam" id="PF02765">
    <property type="entry name" value="POT1"/>
    <property type="match status" value="1"/>
</dbReference>
<proteinExistence type="inferred from homology"/>
<dbReference type="GO" id="GO:0010521">
    <property type="term" value="F:telomerase inhibitor activity"/>
    <property type="evidence" value="ECO:0007669"/>
    <property type="project" value="TreeGrafter"/>
</dbReference>
<comment type="caution">
    <text evidence="11">The sequence shown here is derived from an EMBL/GenBank/DDBJ whole genome shotgun (WGS) entry which is preliminary data.</text>
</comment>
<dbReference type="SUPFAM" id="SSF50249">
    <property type="entry name" value="Nucleic acid-binding proteins"/>
    <property type="match status" value="1"/>
</dbReference>
<dbReference type="InterPro" id="IPR012340">
    <property type="entry name" value="NA-bd_OB-fold"/>
</dbReference>
<dbReference type="STRING" id="180088.A0A1J8RBX8"/>
<evidence type="ECO:0000259" key="10">
    <source>
        <dbReference type="SMART" id="SM00976"/>
    </source>
</evidence>
<name>A0A1J8RBX8_9AGAM</name>
<dbReference type="AlphaFoldDB" id="A0A1J8RBX8"/>
<reference evidence="11 12" key="1">
    <citation type="submission" date="2016-03" db="EMBL/GenBank/DDBJ databases">
        <title>Comparative genomics of the ectomycorrhizal sister species Rhizopogon vinicolor and Rhizopogon vesiculosus (Basidiomycota: Boletales) reveals a divergence of the mating type B locus.</title>
        <authorList>
            <person name="Mujic A.B."/>
            <person name="Kuo A."/>
            <person name="Tritt A."/>
            <person name="Lipzen A."/>
            <person name="Chen C."/>
            <person name="Johnson J."/>
            <person name="Sharma A."/>
            <person name="Barry K."/>
            <person name="Grigoriev I.V."/>
            <person name="Spatafora J.W."/>
        </authorList>
    </citation>
    <scope>NUCLEOTIDE SEQUENCE [LARGE SCALE GENOMIC DNA]</scope>
    <source>
        <strain evidence="11 12">AM-OR11-056</strain>
    </source>
</reference>
<dbReference type="EMBL" id="LVVM01001112">
    <property type="protein sequence ID" value="OJA19266.1"/>
    <property type="molecule type" value="Genomic_DNA"/>
</dbReference>
<keyword evidence="8" id="KW-0539">Nucleus</keyword>
<organism evidence="11 12">
    <name type="scientific">Rhizopogon vesiculosus</name>
    <dbReference type="NCBI Taxonomy" id="180088"/>
    <lineage>
        <taxon>Eukaryota</taxon>
        <taxon>Fungi</taxon>
        <taxon>Dikarya</taxon>
        <taxon>Basidiomycota</taxon>
        <taxon>Agaricomycotina</taxon>
        <taxon>Agaricomycetes</taxon>
        <taxon>Agaricomycetidae</taxon>
        <taxon>Boletales</taxon>
        <taxon>Suillineae</taxon>
        <taxon>Rhizopogonaceae</taxon>
        <taxon>Rhizopogon</taxon>
    </lineage>
</organism>
<comment type="subcellular location">
    <subcellularLocation>
        <location evidence="2">Chromosome</location>
        <location evidence="2">Telomere</location>
    </subcellularLocation>
    <subcellularLocation>
        <location evidence="1">Nucleus</location>
    </subcellularLocation>
</comment>
<evidence type="ECO:0000256" key="2">
    <source>
        <dbReference type="ARBA" id="ARBA00004574"/>
    </source>
</evidence>
<comment type="similarity">
    <text evidence="3">Belongs to the telombin family.</text>
</comment>
<dbReference type="GO" id="GO:0098505">
    <property type="term" value="F:G-rich strand telomeric DNA binding"/>
    <property type="evidence" value="ECO:0007669"/>
    <property type="project" value="TreeGrafter"/>
</dbReference>
<evidence type="ECO:0000313" key="12">
    <source>
        <dbReference type="Proteomes" id="UP000183567"/>
    </source>
</evidence>
<evidence type="ECO:0000313" key="11">
    <source>
        <dbReference type="EMBL" id="OJA19266.1"/>
    </source>
</evidence>
<keyword evidence="7" id="KW-0238">DNA-binding</keyword>
<evidence type="ECO:0000256" key="4">
    <source>
        <dbReference type="ARBA" id="ARBA00015253"/>
    </source>
</evidence>
<feature type="compositionally biased region" description="Basic and acidic residues" evidence="9">
    <location>
        <begin position="223"/>
        <end position="232"/>
    </location>
</feature>
<evidence type="ECO:0000256" key="1">
    <source>
        <dbReference type="ARBA" id="ARBA00004123"/>
    </source>
</evidence>
<dbReference type="PANTHER" id="PTHR14513">
    <property type="entry name" value="PROTECTION OF TELOMERES 1"/>
    <property type="match status" value="1"/>
</dbReference>
<keyword evidence="6" id="KW-0779">Telomere</keyword>
<evidence type="ECO:0000256" key="7">
    <source>
        <dbReference type="ARBA" id="ARBA00023125"/>
    </source>
</evidence>
<dbReference type="InterPro" id="IPR011564">
    <property type="entry name" value="Telomer_end-bd_POT1/Cdc13"/>
</dbReference>
<protein>
    <recommendedName>
        <fullName evidence="4">Protection of telomeres protein 1</fullName>
    </recommendedName>
</protein>
<dbReference type="PANTHER" id="PTHR14513:SF0">
    <property type="entry name" value="PROTECTION OF TELOMERES PROTEIN 1"/>
    <property type="match status" value="1"/>
</dbReference>
<evidence type="ECO:0000256" key="5">
    <source>
        <dbReference type="ARBA" id="ARBA00022454"/>
    </source>
</evidence>
<feature type="compositionally biased region" description="Pro residues" evidence="9">
    <location>
        <begin position="279"/>
        <end position="291"/>
    </location>
</feature>
<dbReference type="SMART" id="SM00976">
    <property type="entry name" value="Telo_bind"/>
    <property type="match status" value="1"/>
</dbReference>
<evidence type="ECO:0000256" key="9">
    <source>
        <dbReference type="SAM" id="MobiDB-lite"/>
    </source>
</evidence>
<evidence type="ECO:0000256" key="6">
    <source>
        <dbReference type="ARBA" id="ARBA00022895"/>
    </source>
</evidence>
<evidence type="ECO:0000256" key="3">
    <source>
        <dbReference type="ARBA" id="ARBA00008442"/>
    </source>
</evidence>
<dbReference type="Pfam" id="PF16686">
    <property type="entry name" value="POT1PC"/>
    <property type="match status" value="1"/>
</dbReference>
<dbReference type="GO" id="GO:0032210">
    <property type="term" value="P:regulation of telomere maintenance via telomerase"/>
    <property type="evidence" value="ECO:0007669"/>
    <property type="project" value="TreeGrafter"/>
</dbReference>
<feature type="region of interest" description="Disordered" evidence="9">
    <location>
        <begin position="214"/>
        <end position="333"/>
    </location>
</feature>